<evidence type="ECO:0000313" key="3">
    <source>
        <dbReference type="EMBL" id="SDI25414.1"/>
    </source>
</evidence>
<name>A0A1G8J2G6_9BURK</name>
<gene>
    <name evidence="3" type="ORF">SAMN05216466_119118</name>
</gene>
<sequence>MHPGPNDMGLSRKAIMAQIDASLQRLSTDYVDLYQIHRSLYAQTEDADRRIVERVGQIAATRGVPRAQVALAWVLQKSVIAAPIVGATKAHHLDDAVAALSLKLSAEEVQQREELYVLHAVTGFK</sequence>
<protein>
    <submittedName>
        <fullName evidence="3">Aldo/keto reductase family protein</fullName>
    </submittedName>
</protein>
<dbReference type="Gene3D" id="3.20.20.100">
    <property type="entry name" value="NADP-dependent oxidoreductase domain"/>
    <property type="match status" value="2"/>
</dbReference>
<dbReference type="GO" id="GO:0005829">
    <property type="term" value="C:cytosol"/>
    <property type="evidence" value="ECO:0007669"/>
    <property type="project" value="TreeGrafter"/>
</dbReference>
<feature type="domain" description="NADP-dependent oxidoreductase" evidence="2">
    <location>
        <begin position="49"/>
        <end position="115"/>
    </location>
</feature>
<dbReference type="PANTHER" id="PTHR43364">
    <property type="entry name" value="NADH-SPECIFIC METHYLGLYOXAL REDUCTASE-RELATED"/>
    <property type="match status" value="1"/>
</dbReference>
<dbReference type="AlphaFoldDB" id="A0A1G8J2G6"/>
<dbReference type="EMBL" id="FNCJ01000019">
    <property type="protein sequence ID" value="SDI25414.1"/>
    <property type="molecule type" value="Genomic_DNA"/>
</dbReference>
<keyword evidence="1" id="KW-0560">Oxidoreductase</keyword>
<dbReference type="PANTHER" id="PTHR43364:SF4">
    <property type="entry name" value="NAD(P)-LINKED OXIDOREDUCTASE SUPERFAMILY PROTEIN"/>
    <property type="match status" value="1"/>
</dbReference>
<evidence type="ECO:0000259" key="2">
    <source>
        <dbReference type="Pfam" id="PF00248"/>
    </source>
</evidence>
<evidence type="ECO:0000313" key="4">
    <source>
        <dbReference type="Proteomes" id="UP000199706"/>
    </source>
</evidence>
<feature type="domain" description="NADP-dependent oxidoreductase" evidence="2">
    <location>
        <begin position="3"/>
        <end position="39"/>
    </location>
</feature>
<dbReference type="InterPro" id="IPR050523">
    <property type="entry name" value="AKR_Detox_Biosynth"/>
</dbReference>
<dbReference type="SUPFAM" id="SSF51430">
    <property type="entry name" value="NAD(P)-linked oxidoreductase"/>
    <property type="match status" value="1"/>
</dbReference>
<proteinExistence type="predicted"/>
<dbReference type="InterPro" id="IPR036812">
    <property type="entry name" value="NAD(P)_OxRdtase_dom_sf"/>
</dbReference>
<reference evidence="3 4" key="1">
    <citation type="submission" date="2016-10" db="EMBL/GenBank/DDBJ databases">
        <authorList>
            <person name="de Groot N.N."/>
        </authorList>
    </citation>
    <scope>NUCLEOTIDE SEQUENCE [LARGE SCALE GENOMIC DNA]</scope>
    <source>
        <strain evidence="3 4">LMG 2247</strain>
    </source>
</reference>
<accession>A0A1G8J2G6</accession>
<evidence type="ECO:0000256" key="1">
    <source>
        <dbReference type="ARBA" id="ARBA00023002"/>
    </source>
</evidence>
<dbReference type="GO" id="GO:0016491">
    <property type="term" value="F:oxidoreductase activity"/>
    <property type="evidence" value="ECO:0007669"/>
    <property type="project" value="UniProtKB-KW"/>
</dbReference>
<dbReference type="Pfam" id="PF00248">
    <property type="entry name" value="Aldo_ket_red"/>
    <property type="match status" value="2"/>
</dbReference>
<organism evidence="3 4">
    <name type="scientific">Paraburkholderia phenazinium</name>
    <dbReference type="NCBI Taxonomy" id="60549"/>
    <lineage>
        <taxon>Bacteria</taxon>
        <taxon>Pseudomonadati</taxon>
        <taxon>Pseudomonadota</taxon>
        <taxon>Betaproteobacteria</taxon>
        <taxon>Burkholderiales</taxon>
        <taxon>Burkholderiaceae</taxon>
        <taxon>Paraburkholderia</taxon>
    </lineage>
</organism>
<dbReference type="InterPro" id="IPR023210">
    <property type="entry name" value="NADP_OxRdtase_dom"/>
</dbReference>
<dbReference type="Proteomes" id="UP000199706">
    <property type="component" value="Unassembled WGS sequence"/>
</dbReference>